<name>A0A318T9H6_9HYPH</name>
<dbReference type="Pfam" id="PF03797">
    <property type="entry name" value="Autotransporter"/>
    <property type="match status" value="1"/>
</dbReference>
<evidence type="ECO:0000313" key="3">
    <source>
        <dbReference type="EMBL" id="PYE90185.1"/>
    </source>
</evidence>
<evidence type="ECO:0000313" key="4">
    <source>
        <dbReference type="Proteomes" id="UP000247454"/>
    </source>
</evidence>
<proteinExistence type="predicted"/>
<accession>A0A318T9H6</accession>
<comment type="caution">
    <text evidence="3">The sequence shown here is derived from an EMBL/GenBank/DDBJ whole genome shotgun (WGS) entry which is preliminary data.</text>
</comment>
<dbReference type="InterPro" id="IPR006315">
    <property type="entry name" value="OM_autotransptr_brl_dom"/>
</dbReference>
<evidence type="ECO:0000256" key="1">
    <source>
        <dbReference type="SAM" id="MobiDB-lite"/>
    </source>
</evidence>
<dbReference type="SUPFAM" id="SSF101447">
    <property type="entry name" value="Formin homology 2 domain (FH2 domain)"/>
    <property type="match status" value="1"/>
</dbReference>
<dbReference type="AlphaFoldDB" id="A0A318T9H6"/>
<dbReference type="SUPFAM" id="SSF103515">
    <property type="entry name" value="Autotransporter"/>
    <property type="match status" value="1"/>
</dbReference>
<feature type="domain" description="Autotransporter" evidence="2">
    <location>
        <begin position="109"/>
        <end position="391"/>
    </location>
</feature>
<dbReference type="InterPro" id="IPR051551">
    <property type="entry name" value="Autotransporter_adhesion"/>
</dbReference>
<sequence>MGGAYAYRLYKGGLGDPNDGDWYLRSELTNPPCHGSNCPPPPPPPPPPPHYQPGVPVYEAYSQVLQELNGVGTLRQRVGNRYWRGATNPQLNEGDGPGTSAPPAEAGAAVDAGTNIWGRIESAHGRFKPRYSTSATRYDTNTYKVEAGLDGKLYEDEMGSVIGGLTAHYGYAKATMGSVHGQGGVDANGYGLGGTLTWYGDNGIYADAQAKTTWYGNDLTSDTARRTLADDNDAFGYVLSLEAGKRIAVNPNWTVTPQAQISWSQVKFDGFTDTFGAHVIHDETNSLKGRLGLSADYGQAWRDAQGRLTRAEVYTIANLSYEFSKASKIVVAGVPFASQNERLWGGVGVGGTYNWADGKYALYGEVSVDTSLEHFADSYKLNGNLGLKVRW</sequence>
<feature type="region of interest" description="Disordered" evidence="1">
    <location>
        <begin position="34"/>
        <end position="53"/>
    </location>
</feature>
<feature type="compositionally biased region" description="Pro residues" evidence="1">
    <location>
        <begin position="38"/>
        <end position="51"/>
    </location>
</feature>
<organism evidence="3 4">
    <name type="scientific">Phyllobacterium leguminum</name>
    <dbReference type="NCBI Taxonomy" id="314237"/>
    <lineage>
        <taxon>Bacteria</taxon>
        <taxon>Pseudomonadati</taxon>
        <taxon>Pseudomonadota</taxon>
        <taxon>Alphaproteobacteria</taxon>
        <taxon>Hyphomicrobiales</taxon>
        <taxon>Phyllobacteriaceae</taxon>
        <taxon>Phyllobacterium</taxon>
    </lineage>
</organism>
<dbReference type="PANTHER" id="PTHR35037:SF3">
    <property type="entry name" value="C-TERMINAL REGION OF AIDA-LIKE PROTEIN"/>
    <property type="match status" value="1"/>
</dbReference>
<dbReference type="SMART" id="SM00869">
    <property type="entry name" value="Autotransporter"/>
    <property type="match status" value="1"/>
</dbReference>
<gene>
    <name evidence="3" type="ORF">C7477_102276</name>
</gene>
<feature type="region of interest" description="Disordered" evidence="1">
    <location>
        <begin position="85"/>
        <end position="106"/>
    </location>
</feature>
<evidence type="ECO:0000259" key="2">
    <source>
        <dbReference type="PROSITE" id="PS51208"/>
    </source>
</evidence>
<dbReference type="GO" id="GO:0019867">
    <property type="term" value="C:outer membrane"/>
    <property type="evidence" value="ECO:0007669"/>
    <property type="project" value="InterPro"/>
</dbReference>
<dbReference type="PANTHER" id="PTHR35037">
    <property type="entry name" value="C-TERMINAL REGION OF AIDA-LIKE PROTEIN"/>
    <property type="match status" value="1"/>
</dbReference>
<dbReference type="PROSITE" id="PS51208">
    <property type="entry name" value="AUTOTRANSPORTER"/>
    <property type="match status" value="1"/>
</dbReference>
<protein>
    <submittedName>
        <fullName evidence="3">Outer membrane autotransporter protein</fullName>
    </submittedName>
</protein>
<dbReference type="NCBIfam" id="TIGR01414">
    <property type="entry name" value="autotrans_barl"/>
    <property type="match status" value="1"/>
</dbReference>
<dbReference type="Gene3D" id="2.40.128.130">
    <property type="entry name" value="Autotransporter beta-domain"/>
    <property type="match status" value="1"/>
</dbReference>
<keyword evidence="4" id="KW-1185">Reference proteome</keyword>
<dbReference type="InterPro" id="IPR036709">
    <property type="entry name" value="Autotransporte_beta_dom_sf"/>
</dbReference>
<dbReference type="Proteomes" id="UP000247454">
    <property type="component" value="Unassembled WGS sequence"/>
</dbReference>
<dbReference type="InterPro" id="IPR005546">
    <property type="entry name" value="Autotransporte_beta"/>
</dbReference>
<dbReference type="EMBL" id="QJTF01000002">
    <property type="protein sequence ID" value="PYE90185.1"/>
    <property type="molecule type" value="Genomic_DNA"/>
</dbReference>
<reference evidence="3 4" key="1">
    <citation type="submission" date="2018-06" db="EMBL/GenBank/DDBJ databases">
        <title>Genomic Encyclopedia of Type Strains, Phase III (KMG-III): the genomes of soil and plant-associated and newly described type strains.</title>
        <authorList>
            <person name="Whitman W."/>
        </authorList>
    </citation>
    <scope>NUCLEOTIDE SEQUENCE [LARGE SCALE GENOMIC DNA]</scope>
    <source>
        <strain evidence="3 4">ORS 1419</strain>
    </source>
</reference>